<evidence type="ECO:0000313" key="8">
    <source>
        <dbReference type="Proteomes" id="UP000233769"/>
    </source>
</evidence>
<feature type="region of interest" description="Disordered" evidence="4">
    <location>
        <begin position="376"/>
        <end position="500"/>
    </location>
</feature>
<gene>
    <name evidence="7" type="ORF">TK0001_3984</name>
</gene>
<feature type="transmembrane region" description="Helical" evidence="5">
    <location>
        <begin position="21"/>
        <end position="42"/>
    </location>
</feature>
<organism evidence="7 8">
    <name type="scientific">Methylorubrum extorquens</name>
    <name type="common">Methylobacterium dichloromethanicum</name>
    <name type="synonym">Methylobacterium extorquens</name>
    <dbReference type="NCBI Taxonomy" id="408"/>
    <lineage>
        <taxon>Bacteria</taxon>
        <taxon>Pseudomonadati</taxon>
        <taxon>Pseudomonadota</taxon>
        <taxon>Alphaproteobacteria</taxon>
        <taxon>Hyphomicrobiales</taxon>
        <taxon>Methylobacteriaceae</taxon>
        <taxon>Methylorubrum</taxon>
    </lineage>
</organism>
<dbReference type="GO" id="GO:0019531">
    <property type="term" value="F:oxalate transmembrane transporter activity"/>
    <property type="evidence" value="ECO:0007669"/>
    <property type="project" value="InterPro"/>
</dbReference>
<reference evidence="8" key="1">
    <citation type="submission" date="2017-10" db="EMBL/GenBank/DDBJ databases">
        <authorList>
            <person name="Regsiter A."/>
            <person name="William W."/>
        </authorList>
    </citation>
    <scope>NUCLEOTIDE SEQUENCE [LARGE SCALE GENOMIC DNA]</scope>
</reference>
<evidence type="ECO:0000256" key="5">
    <source>
        <dbReference type="SAM" id="Phobius"/>
    </source>
</evidence>
<evidence type="ECO:0000256" key="4">
    <source>
        <dbReference type="SAM" id="MobiDB-lite"/>
    </source>
</evidence>
<evidence type="ECO:0000256" key="2">
    <source>
        <dbReference type="ARBA" id="ARBA00022989"/>
    </source>
</evidence>
<feature type="transmembrane region" description="Helical" evidence="5">
    <location>
        <begin position="262"/>
        <end position="280"/>
    </location>
</feature>
<keyword evidence="3 5" id="KW-0472">Membrane</keyword>
<feature type="transmembrane region" description="Helical" evidence="5">
    <location>
        <begin position="54"/>
        <end position="73"/>
    </location>
</feature>
<evidence type="ECO:0000259" key="6">
    <source>
        <dbReference type="PROSITE" id="PS50850"/>
    </source>
</evidence>
<keyword evidence="2 5" id="KW-1133">Transmembrane helix</keyword>
<dbReference type="InterPro" id="IPR026355">
    <property type="entry name" value="Oxa/Form_antiport"/>
</dbReference>
<dbReference type="NCBIfam" id="TIGR04259">
    <property type="entry name" value="oxa_formateAnti"/>
    <property type="match status" value="1"/>
</dbReference>
<evidence type="ECO:0000256" key="3">
    <source>
        <dbReference type="ARBA" id="ARBA00023136"/>
    </source>
</evidence>
<dbReference type="CDD" id="cd17353">
    <property type="entry name" value="MFS_OFA_like"/>
    <property type="match status" value="1"/>
</dbReference>
<accession>A0A2N9ATE3</accession>
<dbReference type="InterPro" id="IPR020846">
    <property type="entry name" value="MFS_dom"/>
</dbReference>
<name>A0A2N9ATE3_METEX</name>
<dbReference type="InterPro" id="IPR050327">
    <property type="entry name" value="Proton-linked_MCT"/>
</dbReference>
<feature type="transmembrane region" description="Helical" evidence="5">
    <location>
        <begin position="224"/>
        <end position="250"/>
    </location>
</feature>
<sequence>MALSSIAPERPVPSSNRWLQIIFGVICMVAAANIQYAWTLFVPEIQKTFGWDRAAIQVAFTIFVVVQTWLTPIEGYFIDKYGPSRVVMFGGLMTGAAWVMNSYATSLTGFYIGSVLGGIGVGCVYATCINNALKWFPDKRGLAVGLTAGGYGAGSALTIIPIAKMIDAGSYAQAFFTFGLIQGTVIILASIFMRSPAKDEVKFSTKVLQSRRDYTLGEALRTPVFYVMLLMFTCTVTGGLMAVAQLGVIATDLGVKNFQVNLYFFAMAALPFALMLDRVMNGISRPLFGFISDRIGREKTMFIAFAMEGIGIVALGYFGSNPLGVRDPVGHRVPGLGRSVLAVQRHGRRHLRFEAYRQDLRRPLLRQGLCRAVRAGREPDHAGDGHVVDGALHGGDDGPDRSRTRHRRAAADAEAAPRRQQRGGAERSTRPRLIGPLRSRRIGSRTRKPRRKRRGFSFETGFLSAPARDLGDVDRPKKKAPSPEPWSTRSSHRGGMVGATGIEPVTPTMSTYSGRTALPHQNQPFPEAGQCVAIHSRAAPCSPI</sequence>
<dbReference type="Proteomes" id="UP000233769">
    <property type="component" value="Chromosome tk0001"/>
</dbReference>
<dbReference type="AlphaFoldDB" id="A0A2N9ATE3"/>
<dbReference type="PROSITE" id="PS50850">
    <property type="entry name" value="MFS"/>
    <property type="match status" value="1"/>
</dbReference>
<dbReference type="SUPFAM" id="SSF103473">
    <property type="entry name" value="MFS general substrate transporter"/>
    <property type="match status" value="1"/>
</dbReference>
<evidence type="ECO:0000313" key="7">
    <source>
        <dbReference type="EMBL" id="SOR30586.1"/>
    </source>
</evidence>
<feature type="compositionally biased region" description="Basic residues" evidence="4">
    <location>
        <begin position="438"/>
        <end position="455"/>
    </location>
</feature>
<protein>
    <recommendedName>
        <fullName evidence="6">Major facilitator superfamily (MFS) profile domain-containing protein</fullName>
    </recommendedName>
</protein>
<dbReference type="Pfam" id="PF07690">
    <property type="entry name" value="MFS_1"/>
    <property type="match status" value="1"/>
</dbReference>
<dbReference type="PANTHER" id="PTHR11360">
    <property type="entry name" value="MONOCARBOXYLATE TRANSPORTER"/>
    <property type="match status" value="1"/>
</dbReference>
<evidence type="ECO:0000256" key="1">
    <source>
        <dbReference type="ARBA" id="ARBA00022692"/>
    </source>
</evidence>
<keyword evidence="1 5" id="KW-0812">Transmembrane</keyword>
<dbReference type="Gene3D" id="1.20.1250.20">
    <property type="entry name" value="MFS general substrate transporter like domains"/>
    <property type="match status" value="2"/>
</dbReference>
<feature type="transmembrane region" description="Helical" evidence="5">
    <location>
        <begin position="301"/>
        <end position="319"/>
    </location>
</feature>
<dbReference type="InterPro" id="IPR036259">
    <property type="entry name" value="MFS_trans_sf"/>
</dbReference>
<dbReference type="PANTHER" id="PTHR11360:SF304">
    <property type="entry name" value="MFS DOMAIN-CONTAINING PROTEIN"/>
    <property type="match status" value="1"/>
</dbReference>
<proteinExistence type="predicted"/>
<feature type="compositionally biased region" description="Basic and acidic residues" evidence="4">
    <location>
        <begin position="376"/>
        <end position="387"/>
    </location>
</feature>
<dbReference type="GO" id="GO:0016020">
    <property type="term" value="C:membrane"/>
    <property type="evidence" value="ECO:0007669"/>
    <property type="project" value="InterPro"/>
</dbReference>
<dbReference type="EMBL" id="LT962688">
    <property type="protein sequence ID" value="SOR30586.1"/>
    <property type="molecule type" value="Genomic_DNA"/>
</dbReference>
<feature type="transmembrane region" description="Helical" evidence="5">
    <location>
        <begin position="110"/>
        <end position="129"/>
    </location>
</feature>
<feature type="transmembrane region" description="Helical" evidence="5">
    <location>
        <begin position="141"/>
        <end position="162"/>
    </location>
</feature>
<feature type="domain" description="Major facilitator superfamily (MFS) profile" evidence="6">
    <location>
        <begin position="19"/>
        <end position="544"/>
    </location>
</feature>
<dbReference type="InterPro" id="IPR011701">
    <property type="entry name" value="MFS"/>
</dbReference>
<feature type="transmembrane region" description="Helical" evidence="5">
    <location>
        <begin position="174"/>
        <end position="193"/>
    </location>
</feature>